<evidence type="ECO:0008006" key="5">
    <source>
        <dbReference type="Google" id="ProtNLM"/>
    </source>
</evidence>
<name>A0AAV9Q6R4_9PEZI</name>
<evidence type="ECO:0000256" key="1">
    <source>
        <dbReference type="ARBA" id="ARBA00010139"/>
    </source>
</evidence>
<dbReference type="PANTHER" id="PTHR42877">
    <property type="entry name" value="L-ORNITHINE N(5)-MONOOXYGENASE-RELATED"/>
    <property type="match status" value="1"/>
</dbReference>
<keyword evidence="4" id="KW-1185">Reference proteome</keyword>
<gene>
    <name evidence="3" type="ORF">LTR25_005192</name>
</gene>
<reference evidence="3 4" key="1">
    <citation type="submission" date="2023-06" db="EMBL/GenBank/DDBJ databases">
        <title>Black Yeasts Isolated from many extreme environments.</title>
        <authorList>
            <person name="Coleine C."/>
            <person name="Stajich J.E."/>
            <person name="Selbmann L."/>
        </authorList>
    </citation>
    <scope>NUCLEOTIDE SEQUENCE [LARGE SCALE GENOMIC DNA]</scope>
    <source>
        <strain evidence="3 4">CCFEE 5887</strain>
    </source>
</reference>
<comment type="similarity">
    <text evidence="1">Belongs to the FAD-binding monooxygenase family.</text>
</comment>
<dbReference type="Pfam" id="PF13450">
    <property type="entry name" value="NAD_binding_8"/>
    <property type="match status" value="1"/>
</dbReference>
<sequence>MASVMESRIPLTPDQRCIDEHRPIKVICIGAGMCGIAVGCLFPQHIANLELTIYEKNNEVGGTWFENHYPGLRPEFEEYLKSVAKKYDVYKHTKFRHRFISAQWFEEEGQWEVTLQRLEDGVVSGFRQRPYDFLQLTPFKTVTDRAEVLIKATGFVNDWRWPNVPGRQKFKGTMLHTANWDDAFDPTGKSVAVLGYGSTGVQITPAIQPLVKQLDHYVRGKVWVPPGGGTNTEELIERGAHNNFDHDLGERKLFTENPQLYLDFRKKQEAYCNNVQRIFFKDSEAQKQFTLFLDANLKETTKPKPWLYDVLRPNYAPGCRRLIMGQAWLECMQEDNANLIPKNVKEFTEDGIIDEDGVERTYDAIICATGFDTRLDSSGTPFIGRNGTPLSAVWDPDPVAYFGVNPEQMPNLFLMFGPNTAPFAGSIVHTFESTAHYIIKCVQKLQREYLKSIVCKPQALRNWIKHVDRHMSKTVMSDSCVTWFKRNKPDGRTITMWPGSAMHGHIAWENPRFEDFDFTSWLPQDDTLAWLGNGNTVAELTGVGDTTNYMDYRDVSKVLPVPTKDYTPPVWPPIEHQWLGEMNGAESDQHVALKQNAALEEVDGNAIPNAALNTEAPAVTKLAASQEIAPLGPKVDPESTVDEKPKIKKFY</sequence>
<evidence type="ECO:0000313" key="4">
    <source>
        <dbReference type="Proteomes" id="UP001345827"/>
    </source>
</evidence>
<dbReference type="Gene3D" id="3.50.50.60">
    <property type="entry name" value="FAD/NAD(P)-binding domain"/>
    <property type="match status" value="3"/>
</dbReference>
<accession>A0AAV9Q6R4</accession>
<dbReference type="EMBL" id="JAXLQG010000008">
    <property type="protein sequence ID" value="KAK5536518.1"/>
    <property type="molecule type" value="Genomic_DNA"/>
</dbReference>
<evidence type="ECO:0000256" key="2">
    <source>
        <dbReference type="SAM" id="MobiDB-lite"/>
    </source>
</evidence>
<dbReference type="Proteomes" id="UP001345827">
    <property type="component" value="Unassembled WGS sequence"/>
</dbReference>
<dbReference type="SUPFAM" id="SSF51905">
    <property type="entry name" value="FAD/NAD(P)-binding domain"/>
    <property type="match status" value="1"/>
</dbReference>
<feature type="region of interest" description="Disordered" evidence="2">
    <location>
        <begin position="630"/>
        <end position="651"/>
    </location>
</feature>
<feature type="compositionally biased region" description="Basic and acidic residues" evidence="2">
    <location>
        <begin position="635"/>
        <end position="645"/>
    </location>
</feature>
<dbReference type="InterPro" id="IPR036188">
    <property type="entry name" value="FAD/NAD-bd_sf"/>
</dbReference>
<organism evidence="3 4">
    <name type="scientific">Vermiconidia calcicola</name>
    <dbReference type="NCBI Taxonomy" id="1690605"/>
    <lineage>
        <taxon>Eukaryota</taxon>
        <taxon>Fungi</taxon>
        <taxon>Dikarya</taxon>
        <taxon>Ascomycota</taxon>
        <taxon>Pezizomycotina</taxon>
        <taxon>Dothideomycetes</taxon>
        <taxon>Dothideomycetidae</taxon>
        <taxon>Mycosphaerellales</taxon>
        <taxon>Extremaceae</taxon>
        <taxon>Vermiconidia</taxon>
    </lineage>
</organism>
<dbReference type="AlphaFoldDB" id="A0AAV9Q6R4"/>
<proteinExistence type="inferred from homology"/>
<evidence type="ECO:0000313" key="3">
    <source>
        <dbReference type="EMBL" id="KAK5536518.1"/>
    </source>
</evidence>
<dbReference type="InterPro" id="IPR051209">
    <property type="entry name" value="FAD-bind_Monooxygenase_sf"/>
</dbReference>
<protein>
    <recommendedName>
        <fullName evidence="5">FAD/NAD(P)-binding domain-containing protein</fullName>
    </recommendedName>
</protein>
<dbReference type="PANTHER" id="PTHR42877:SF7">
    <property type="entry name" value="FLAVIN-BINDING MONOOXYGENASE-RELATED"/>
    <property type="match status" value="1"/>
</dbReference>
<comment type="caution">
    <text evidence="3">The sequence shown here is derived from an EMBL/GenBank/DDBJ whole genome shotgun (WGS) entry which is preliminary data.</text>
</comment>